<gene>
    <name evidence="4" type="ORF">B0A49_09711</name>
</gene>
<reference evidence="4 5" key="1">
    <citation type="submission" date="2017-03" db="EMBL/GenBank/DDBJ databases">
        <title>Genomes of endolithic fungi from Antarctica.</title>
        <authorList>
            <person name="Coleine C."/>
            <person name="Masonjones S."/>
            <person name="Stajich J.E."/>
        </authorList>
    </citation>
    <scope>NUCLEOTIDE SEQUENCE [LARGE SCALE GENOMIC DNA]</scope>
    <source>
        <strain evidence="4 5">CCFEE 5187</strain>
    </source>
</reference>
<accession>A0A4U0WTW0</accession>
<comment type="caution">
    <text evidence="4">The sequence shown here is derived from an EMBL/GenBank/DDBJ whole genome shotgun (WGS) entry which is preliminary data.</text>
</comment>
<dbReference type="GO" id="GO:0009898">
    <property type="term" value="C:cytoplasmic side of plasma membrane"/>
    <property type="evidence" value="ECO:0007669"/>
    <property type="project" value="TreeGrafter"/>
</dbReference>
<dbReference type="SUPFAM" id="SSF56801">
    <property type="entry name" value="Acetyl-CoA synthetase-like"/>
    <property type="match status" value="1"/>
</dbReference>
<evidence type="ECO:0000313" key="5">
    <source>
        <dbReference type="Proteomes" id="UP000308768"/>
    </source>
</evidence>
<dbReference type="Gene3D" id="3.40.50.12780">
    <property type="entry name" value="N-terminal domain of ligase-like"/>
    <property type="match status" value="1"/>
</dbReference>
<feature type="domain" description="AMP-dependent synthetase/ligase" evidence="3">
    <location>
        <begin position="40"/>
        <end position="342"/>
    </location>
</feature>
<evidence type="ECO:0000256" key="2">
    <source>
        <dbReference type="ARBA" id="ARBA00022598"/>
    </source>
</evidence>
<dbReference type="GO" id="GO:0005324">
    <property type="term" value="F:long-chain fatty acid transmembrane transporter activity"/>
    <property type="evidence" value="ECO:0007669"/>
    <property type="project" value="TreeGrafter"/>
</dbReference>
<dbReference type="GO" id="GO:0005811">
    <property type="term" value="C:lipid droplet"/>
    <property type="evidence" value="ECO:0007669"/>
    <property type="project" value="TreeGrafter"/>
</dbReference>
<name>A0A4U0WTW0_9PEZI</name>
<dbReference type="InterPro" id="IPR000873">
    <property type="entry name" value="AMP-dep_synth/lig_dom"/>
</dbReference>
<keyword evidence="2" id="KW-0436">Ligase</keyword>
<keyword evidence="5" id="KW-1185">Reference proteome</keyword>
<dbReference type="InterPro" id="IPR045851">
    <property type="entry name" value="AMP-bd_C_sf"/>
</dbReference>
<dbReference type="GO" id="GO:0005777">
    <property type="term" value="C:peroxisome"/>
    <property type="evidence" value="ECO:0007669"/>
    <property type="project" value="TreeGrafter"/>
</dbReference>
<protein>
    <recommendedName>
        <fullName evidence="3">AMP-dependent synthetase/ligase domain-containing protein</fullName>
    </recommendedName>
</protein>
<dbReference type="Proteomes" id="UP000308768">
    <property type="component" value="Unassembled WGS sequence"/>
</dbReference>
<dbReference type="EMBL" id="NAJN01000993">
    <property type="protein sequence ID" value="TKA66661.1"/>
    <property type="molecule type" value="Genomic_DNA"/>
</dbReference>
<organism evidence="4 5">
    <name type="scientific">Cryomyces minteri</name>
    <dbReference type="NCBI Taxonomy" id="331657"/>
    <lineage>
        <taxon>Eukaryota</taxon>
        <taxon>Fungi</taxon>
        <taxon>Dikarya</taxon>
        <taxon>Ascomycota</taxon>
        <taxon>Pezizomycotina</taxon>
        <taxon>Dothideomycetes</taxon>
        <taxon>Dothideomycetes incertae sedis</taxon>
        <taxon>Cryomyces</taxon>
    </lineage>
</organism>
<dbReference type="GO" id="GO:0004467">
    <property type="term" value="F:long-chain fatty acid-CoA ligase activity"/>
    <property type="evidence" value="ECO:0007669"/>
    <property type="project" value="TreeGrafter"/>
</dbReference>
<comment type="similarity">
    <text evidence="1">Belongs to the ATP-dependent AMP-binding enzyme family.</text>
</comment>
<evidence type="ECO:0000259" key="3">
    <source>
        <dbReference type="Pfam" id="PF00501"/>
    </source>
</evidence>
<dbReference type="OrthoDB" id="10253869at2759"/>
<evidence type="ECO:0000313" key="4">
    <source>
        <dbReference type="EMBL" id="TKA66661.1"/>
    </source>
</evidence>
<dbReference type="PANTHER" id="PTHR43107:SF20">
    <property type="entry name" value="FATTY ACID TRANSPORTER_ACYL-COA SYNTHETASE (FAT1), PUTATIVE (AFU_ORTHOLOGUE AFUA_2G11360)-RELATED"/>
    <property type="match status" value="1"/>
</dbReference>
<dbReference type="STRING" id="331657.A0A4U0WTW0"/>
<dbReference type="InterPro" id="IPR020845">
    <property type="entry name" value="AMP-binding_CS"/>
</dbReference>
<dbReference type="PROSITE" id="PS00455">
    <property type="entry name" value="AMP_BINDING"/>
    <property type="match status" value="1"/>
</dbReference>
<dbReference type="AlphaFoldDB" id="A0A4U0WTW0"/>
<evidence type="ECO:0000256" key="1">
    <source>
        <dbReference type="ARBA" id="ARBA00006432"/>
    </source>
</evidence>
<dbReference type="InterPro" id="IPR042099">
    <property type="entry name" value="ANL_N_sf"/>
</dbReference>
<proteinExistence type="inferred from homology"/>
<dbReference type="Gene3D" id="3.30.300.30">
    <property type="match status" value="1"/>
</dbReference>
<dbReference type="Pfam" id="PF00501">
    <property type="entry name" value="AMP-binding"/>
    <property type="match status" value="1"/>
</dbReference>
<sequence length="540" mass="59570">MDVQSLSLAGAAVLAAGSYLNAKYGFGTDIQGIRVESTSDALWFEGRTWTYGELKHEVERLAAFLHHKGVKLNDFVGVFMSNSPEMIMTILALQKLGAVAALININLRDDTLQHCLNVSHATMVLSTPDLSDAMLGSLPHFALTFVAFPDVPAPKNPNITLITLSDLPKTPAALSPVKRTARDLACLIYTSGTTGKPKACAIRNAMMIATATPHSQDVFNPGKYFPLRTYSPLPLFHGTCLFTGLCYDIGAGACFCLARKFSASRFFKDVTESRATRILYVGELCRYLVHSPPTPYDKGHNCIVANGNGLRPDIWQKFKDRYGIPEIREFYRSTEGLGKFDNFGAGAQGAGKLAFAGPIRRWYENDTFVIRIDPETEEPYRDPKTGFCVKSGLGEAGEVIGRVKNRDLLTEYLGNLSATEKKLITDVFVRGDQFQRMGDLVLQDRDGWVHFHDRIGDTFRWKGENVSAGEVRDHIAVLPDVEDAVVYGVKLQAYDGKAGAAAITLLNHDDVKFMKGLYASLRKTGLPLYAIPRLVRITKE</sequence>
<dbReference type="GO" id="GO:0044539">
    <property type="term" value="P:long-chain fatty acid import into cell"/>
    <property type="evidence" value="ECO:0007669"/>
    <property type="project" value="TreeGrafter"/>
</dbReference>
<dbReference type="PANTHER" id="PTHR43107">
    <property type="entry name" value="LONG-CHAIN FATTY ACID TRANSPORT PROTEIN"/>
    <property type="match status" value="1"/>
</dbReference>